<dbReference type="AlphaFoldDB" id="A0A9N8HKW1"/>
<gene>
    <name evidence="2" type="ORF">SEMRO_781_G201600.1</name>
</gene>
<comment type="caution">
    <text evidence="2">The sequence shown here is derived from an EMBL/GenBank/DDBJ whole genome shotgun (WGS) entry which is preliminary data.</text>
</comment>
<evidence type="ECO:0000313" key="2">
    <source>
        <dbReference type="EMBL" id="CAB9516417.1"/>
    </source>
</evidence>
<proteinExistence type="predicted"/>
<evidence type="ECO:0000256" key="1">
    <source>
        <dbReference type="SAM" id="MobiDB-lite"/>
    </source>
</evidence>
<feature type="region of interest" description="Disordered" evidence="1">
    <location>
        <begin position="98"/>
        <end position="118"/>
    </location>
</feature>
<organism evidence="2 3">
    <name type="scientific">Seminavis robusta</name>
    <dbReference type="NCBI Taxonomy" id="568900"/>
    <lineage>
        <taxon>Eukaryota</taxon>
        <taxon>Sar</taxon>
        <taxon>Stramenopiles</taxon>
        <taxon>Ochrophyta</taxon>
        <taxon>Bacillariophyta</taxon>
        <taxon>Bacillariophyceae</taxon>
        <taxon>Bacillariophycidae</taxon>
        <taxon>Naviculales</taxon>
        <taxon>Naviculaceae</taxon>
        <taxon>Seminavis</taxon>
    </lineage>
</organism>
<evidence type="ECO:0000313" key="3">
    <source>
        <dbReference type="Proteomes" id="UP001153069"/>
    </source>
</evidence>
<accession>A0A9N8HKW1</accession>
<feature type="compositionally biased region" description="Basic and acidic residues" evidence="1">
    <location>
        <begin position="108"/>
        <end position="118"/>
    </location>
</feature>
<keyword evidence="3" id="KW-1185">Reference proteome</keyword>
<protein>
    <submittedName>
        <fullName evidence="2">Uncharacterized protein</fullName>
    </submittedName>
</protein>
<sequence>MNDIGRMFKGDTMWVDWINDYKSRIYDTLDGLAIDIDVAGVDNATGIGFVTYLDEEAFDKVMPGTGGAGSTALPPPVEEGLVGMDKNGSAALADLTGDELAHGQGAPSEKKYESEMAM</sequence>
<dbReference type="EMBL" id="CAICTM010000780">
    <property type="protein sequence ID" value="CAB9516417.1"/>
    <property type="molecule type" value="Genomic_DNA"/>
</dbReference>
<dbReference type="Proteomes" id="UP001153069">
    <property type="component" value="Unassembled WGS sequence"/>
</dbReference>
<name>A0A9N8HKW1_9STRA</name>
<reference evidence="2" key="1">
    <citation type="submission" date="2020-06" db="EMBL/GenBank/DDBJ databases">
        <authorList>
            <consortium name="Plant Systems Biology data submission"/>
        </authorList>
    </citation>
    <scope>NUCLEOTIDE SEQUENCE</scope>
    <source>
        <strain evidence="2">D6</strain>
    </source>
</reference>